<keyword evidence="10" id="KW-1185">Reference proteome</keyword>
<feature type="binding site" evidence="7">
    <location>
        <position position="91"/>
    </location>
    <ligand>
        <name>substrate</name>
    </ligand>
</feature>
<feature type="site" description="Transition state stabilizer" evidence="7">
    <location>
        <position position="180"/>
    </location>
</feature>
<keyword evidence="3 7" id="KW-0808">Transferase</keyword>
<name>A0A8I0DP27_9CLOT</name>
<dbReference type="GO" id="GO:0008776">
    <property type="term" value="F:acetate kinase activity"/>
    <property type="evidence" value="ECO:0007669"/>
    <property type="project" value="UniProtKB-UniRule"/>
</dbReference>
<keyword evidence="7" id="KW-0460">Magnesium</keyword>
<keyword evidence="2 7" id="KW-0963">Cytoplasm</keyword>
<dbReference type="EMBL" id="JACOOQ010000006">
    <property type="protein sequence ID" value="MBC5639761.1"/>
    <property type="molecule type" value="Genomic_DNA"/>
</dbReference>
<dbReference type="CDD" id="cd24010">
    <property type="entry name" value="ASKHA_NBD_AcK_PK"/>
    <property type="match status" value="1"/>
</dbReference>
<dbReference type="PRINTS" id="PR00471">
    <property type="entry name" value="ACETATEKNASE"/>
</dbReference>
<organism evidence="9 10">
    <name type="scientific">Clostridium lentum</name>
    <dbReference type="NCBI Taxonomy" id="2763037"/>
    <lineage>
        <taxon>Bacteria</taxon>
        <taxon>Bacillati</taxon>
        <taxon>Bacillota</taxon>
        <taxon>Clostridia</taxon>
        <taxon>Eubacteriales</taxon>
        <taxon>Clostridiaceae</taxon>
        <taxon>Clostridium</taxon>
    </lineage>
</organism>
<keyword evidence="4 7" id="KW-0547">Nucleotide-binding</keyword>
<comment type="similarity">
    <text evidence="1 7 8">Belongs to the acetokinase family.</text>
</comment>
<comment type="caution">
    <text evidence="9">The sequence shown here is derived from an EMBL/GenBank/DDBJ whole genome shotgun (WGS) entry which is preliminary data.</text>
</comment>
<evidence type="ECO:0000256" key="5">
    <source>
        <dbReference type="ARBA" id="ARBA00022777"/>
    </source>
</evidence>
<reference evidence="9" key="1">
    <citation type="submission" date="2020-08" db="EMBL/GenBank/DDBJ databases">
        <title>Genome public.</title>
        <authorList>
            <person name="Liu C."/>
            <person name="Sun Q."/>
        </authorList>
    </citation>
    <scope>NUCLEOTIDE SEQUENCE</scope>
    <source>
        <strain evidence="9">NSJ-42</strain>
    </source>
</reference>
<dbReference type="PROSITE" id="PS01076">
    <property type="entry name" value="ACETATE_KINASE_2"/>
    <property type="match status" value="1"/>
</dbReference>
<evidence type="ECO:0000256" key="1">
    <source>
        <dbReference type="ARBA" id="ARBA00008748"/>
    </source>
</evidence>
<evidence type="ECO:0000313" key="10">
    <source>
        <dbReference type="Proteomes" id="UP000662088"/>
    </source>
</evidence>
<dbReference type="RefSeq" id="WP_022212545.1">
    <property type="nucleotide sequence ID" value="NZ_JACOOQ010000006.1"/>
</dbReference>
<feature type="active site" description="Proton donor/acceptor" evidence="7">
    <location>
        <position position="148"/>
    </location>
</feature>
<dbReference type="SUPFAM" id="SSF53067">
    <property type="entry name" value="Actin-like ATPase domain"/>
    <property type="match status" value="2"/>
</dbReference>
<keyword evidence="7" id="KW-0479">Metal-binding</keyword>
<protein>
    <recommendedName>
        <fullName evidence="7">Acetate kinase</fullName>
        <ecNumber evidence="7">2.7.2.1</ecNumber>
    </recommendedName>
    <alternativeName>
        <fullName evidence="7">Acetokinase</fullName>
    </alternativeName>
</protein>
<feature type="binding site" evidence="7">
    <location>
        <position position="384"/>
    </location>
    <ligand>
        <name>Mg(2+)</name>
        <dbReference type="ChEBI" id="CHEBI:18420"/>
    </ligand>
</feature>
<dbReference type="GO" id="GO:0005737">
    <property type="term" value="C:cytoplasm"/>
    <property type="evidence" value="ECO:0007669"/>
    <property type="project" value="UniProtKB-SubCell"/>
</dbReference>
<evidence type="ECO:0000256" key="3">
    <source>
        <dbReference type="ARBA" id="ARBA00022679"/>
    </source>
</evidence>
<evidence type="ECO:0000256" key="4">
    <source>
        <dbReference type="ARBA" id="ARBA00022741"/>
    </source>
</evidence>
<comment type="catalytic activity">
    <reaction evidence="7">
        <text>acetate + ATP = acetyl phosphate + ADP</text>
        <dbReference type="Rhea" id="RHEA:11352"/>
        <dbReference type="ChEBI" id="CHEBI:22191"/>
        <dbReference type="ChEBI" id="CHEBI:30089"/>
        <dbReference type="ChEBI" id="CHEBI:30616"/>
        <dbReference type="ChEBI" id="CHEBI:456216"/>
        <dbReference type="EC" id="2.7.2.1"/>
    </reaction>
</comment>
<dbReference type="GO" id="GO:0000287">
    <property type="term" value="F:magnesium ion binding"/>
    <property type="evidence" value="ECO:0007669"/>
    <property type="project" value="UniProtKB-UniRule"/>
</dbReference>
<dbReference type="InterPro" id="IPR004372">
    <property type="entry name" value="Ac/propionate_kinase"/>
</dbReference>
<dbReference type="EC" id="2.7.2.1" evidence="7"/>
<feature type="binding site" evidence="7">
    <location>
        <position position="7"/>
    </location>
    <ligand>
        <name>Mg(2+)</name>
        <dbReference type="ChEBI" id="CHEBI:18420"/>
    </ligand>
</feature>
<dbReference type="InterPro" id="IPR023865">
    <property type="entry name" value="Aliphatic_acid_kinase_CS"/>
</dbReference>
<keyword evidence="6 7" id="KW-0067">ATP-binding</keyword>
<dbReference type="PIRSF" id="PIRSF000722">
    <property type="entry name" value="Acetate_prop_kin"/>
    <property type="match status" value="1"/>
</dbReference>
<feature type="binding site" evidence="7">
    <location>
        <begin position="331"/>
        <end position="335"/>
    </location>
    <ligand>
        <name>ATP</name>
        <dbReference type="ChEBI" id="CHEBI:30616"/>
    </ligand>
</feature>
<accession>A0A8I0DP27</accession>
<evidence type="ECO:0000256" key="7">
    <source>
        <dbReference type="HAMAP-Rule" id="MF_00020"/>
    </source>
</evidence>
<comment type="subunit">
    <text evidence="7">Homodimer.</text>
</comment>
<feature type="binding site" evidence="7">
    <location>
        <position position="14"/>
    </location>
    <ligand>
        <name>ATP</name>
        <dbReference type="ChEBI" id="CHEBI:30616"/>
    </ligand>
</feature>
<dbReference type="NCBIfam" id="TIGR00016">
    <property type="entry name" value="ackA"/>
    <property type="match status" value="1"/>
</dbReference>
<dbReference type="Proteomes" id="UP000662088">
    <property type="component" value="Unassembled WGS sequence"/>
</dbReference>
<dbReference type="InterPro" id="IPR000890">
    <property type="entry name" value="Aliphatic_acid_kin_short-chain"/>
</dbReference>
<sequence length="397" mass="43074">MKTLVINCGSSSLKYQLIDMSNEESMVQGLVERIGIEGSALTQKTPGKGKHVINTEIKDHKDAIKLVLEALVNEEYGVIKSMDQISAVGHRVVHGGEKYSESVLITDEVLNSIRDCIALAPLHNPPNIIGIESCRELMPNIPMVAVFDTAFHQTMPKNAYICPLPYELYEKYGVRKYGFHGTSHKYVSNKVAEVMGKDIKDLKIVTCHLGNGCSLAAVKGGKSIDTSMGFTPLAGIMMGTRAGSIDPSVISFLIEEKGYTIEQVDEMLNKKSGVLGVSGVSSDFRDVRAAAQEGNERAQLALDIFHYKIKTQIAAYAGAMGGIDVIVFTAGIGENAALVRSESLKGLEFLGFNLDAKKNEIAGEIGEISTDDSRVKVYVIPTNEELMIARDTARLAQ</sequence>
<evidence type="ECO:0000256" key="2">
    <source>
        <dbReference type="ARBA" id="ARBA00022490"/>
    </source>
</evidence>
<gene>
    <name evidence="7" type="primary">ackA</name>
    <name evidence="9" type="ORF">H8R92_04820</name>
</gene>
<proteinExistence type="inferred from homology"/>
<dbReference type="PANTHER" id="PTHR21060">
    <property type="entry name" value="ACETATE KINASE"/>
    <property type="match status" value="1"/>
</dbReference>
<feature type="binding site" evidence="7">
    <location>
        <begin position="283"/>
        <end position="285"/>
    </location>
    <ligand>
        <name>ATP</name>
        <dbReference type="ChEBI" id="CHEBI:30616"/>
    </ligand>
</feature>
<feature type="site" description="Transition state stabilizer" evidence="7">
    <location>
        <position position="241"/>
    </location>
</feature>
<comment type="pathway">
    <text evidence="7">Metabolic intermediate biosynthesis; acetyl-CoA biosynthesis; acetyl-CoA from acetate: step 1/2.</text>
</comment>
<dbReference type="Gene3D" id="3.30.420.40">
    <property type="match status" value="2"/>
</dbReference>
<dbReference type="PROSITE" id="PS01075">
    <property type="entry name" value="ACETATE_KINASE_1"/>
    <property type="match status" value="1"/>
</dbReference>
<comment type="function">
    <text evidence="7">Catalyzes the formation of acetyl phosphate from acetate and ATP. Can also catalyze the reverse reaction.</text>
</comment>
<dbReference type="UniPathway" id="UPA00340">
    <property type="reaction ID" value="UER00458"/>
</dbReference>
<dbReference type="GO" id="GO:0006083">
    <property type="term" value="P:acetate metabolic process"/>
    <property type="evidence" value="ECO:0007669"/>
    <property type="project" value="TreeGrafter"/>
</dbReference>
<comment type="subcellular location">
    <subcellularLocation>
        <location evidence="7">Cytoplasm</location>
    </subcellularLocation>
</comment>
<feature type="binding site" evidence="7">
    <location>
        <begin position="208"/>
        <end position="212"/>
    </location>
    <ligand>
        <name>ATP</name>
        <dbReference type="ChEBI" id="CHEBI:30616"/>
    </ligand>
</feature>
<comment type="cofactor">
    <cofactor evidence="7">
        <name>Mg(2+)</name>
        <dbReference type="ChEBI" id="CHEBI:18420"/>
    </cofactor>
    <cofactor evidence="7">
        <name>Mn(2+)</name>
        <dbReference type="ChEBI" id="CHEBI:29035"/>
    </cofactor>
    <text evidence="7">Mg(2+). Can also accept Mn(2+).</text>
</comment>
<evidence type="ECO:0000313" key="9">
    <source>
        <dbReference type="EMBL" id="MBC5639761.1"/>
    </source>
</evidence>
<dbReference type="GO" id="GO:0006085">
    <property type="term" value="P:acetyl-CoA biosynthetic process"/>
    <property type="evidence" value="ECO:0007669"/>
    <property type="project" value="UniProtKB-UniRule"/>
</dbReference>
<evidence type="ECO:0000256" key="8">
    <source>
        <dbReference type="RuleBase" id="RU003835"/>
    </source>
</evidence>
<dbReference type="AlphaFoldDB" id="A0A8I0DP27"/>
<dbReference type="InterPro" id="IPR043129">
    <property type="entry name" value="ATPase_NBD"/>
</dbReference>
<dbReference type="Pfam" id="PF00871">
    <property type="entry name" value="Acetate_kinase"/>
    <property type="match status" value="1"/>
</dbReference>
<evidence type="ECO:0000256" key="6">
    <source>
        <dbReference type="ARBA" id="ARBA00022840"/>
    </source>
</evidence>
<dbReference type="HAMAP" id="MF_00020">
    <property type="entry name" value="Acetate_kinase"/>
    <property type="match status" value="1"/>
</dbReference>
<keyword evidence="5 7" id="KW-0418">Kinase</keyword>
<dbReference type="GO" id="GO:0005524">
    <property type="term" value="F:ATP binding"/>
    <property type="evidence" value="ECO:0007669"/>
    <property type="project" value="UniProtKB-KW"/>
</dbReference>
<dbReference type="PANTHER" id="PTHR21060:SF15">
    <property type="entry name" value="ACETATE KINASE-RELATED"/>
    <property type="match status" value="1"/>
</dbReference>